<reference evidence="6" key="1">
    <citation type="submission" date="2017-04" db="EMBL/GenBank/DDBJ databases">
        <title>Function of individual gut microbiota members based on whole genome sequencing of pure cultures obtained from chicken caecum.</title>
        <authorList>
            <person name="Medvecky M."/>
            <person name="Cejkova D."/>
            <person name="Polansky O."/>
            <person name="Karasova D."/>
            <person name="Kubasova T."/>
            <person name="Cizek A."/>
            <person name="Rychlik I."/>
        </authorList>
    </citation>
    <scope>NUCLEOTIDE SEQUENCE [LARGE SCALE GENOMIC DNA]</scope>
    <source>
        <strain evidence="6">An179</strain>
    </source>
</reference>
<evidence type="ECO:0000313" key="6">
    <source>
        <dbReference type="Proteomes" id="UP000195326"/>
    </source>
</evidence>
<evidence type="ECO:0000256" key="4">
    <source>
        <dbReference type="ARBA" id="ARBA00023136"/>
    </source>
</evidence>
<keyword evidence="2" id="KW-0812">Transmembrane</keyword>
<accession>A0A1Y4LMX4</accession>
<gene>
    <name evidence="5" type="ORF">B5F15_14595</name>
</gene>
<protein>
    <recommendedName>
        <fullName evidence="7">GTPase</fullName>
    </recommendedName>
</protein>
<dbReference type="Pfam" id="PF05128">
    <property type="entry name" value="DUF697"/>
    <property type="match status" value="1"/>
</dbReference>
<dbReference type="GO" id="GO:0016020">
    <property type="term" value="C:membrane"/>
    <property type="evidence" value="ECO:0007669"/>
    <property type="project" value="UniProtKB-SubCell"/>
</dbReference>
<sequence>METKYKSDYEDDFLEELQEYEYKEMFEKANNVVLGFVASTTATGAVPIPFADAPLLVGQQVAMMIAINKVFGFDIKRDALQSLAVAALGVGGATVLGKTVFSNIIKLLPGVGTVAGGAISAGTAGVITLALGKAYIEVCKAIKLGKLNQDALTKKEGHEMLKKAFKEQLKKK</sequence>
<dbReference type="AlphaFoldDB" id="A0A1Y4LMX4"/>
<dbReference type="Proteomes" id="UP000195326">
    <property type="component" value="Unassembled WGS sequence"/>
</dbReference>
<name>A0A1Y4LMX4_9FIRM</name>
<evidence type="ECO:0000256" key="1">
    <source>
        <dbReference type="ARBA" id="ARBA00004141"/>
    </source>
</evidence>
<evidence type="ECO:0000313" key="5">
    <source>
        <dbReference type="EMBL" id="OUP55502.1"/>
    </source>
</evidence>
<dbReference type="RefSeq" id="WP_087415837.1">
    <property type="nucleotide sequence ID" value="NZ_NFKL01000026.1"/>
</dbReference>
<comment type="subcellular location">
    <subcellularLocation>
        <location evidence="1">Membrane</location>
        <topology evidence="1">Multi-pass membrane protein</topology>
    </subcellularLocation>
</comment>
<keyword evidence="3" id="KW-1133">Transmembrane helix</keyword>
<comment type="caution">
    <text evidence="5">The sequence shown here is derived from an EMBL/GenBank/DDBJ whole genome shotgun (WGS) entry which is preliminary data.</text>
</comment>
<evidence type="ECO:0008006" key="7">
    <source>
        <dbReference type="Google" id="ProtNLM"/>
    </source>
</evidence>
<evidence type="ECO:0000256" key="2">
    <source>
        <dbReference type="ARBA" id="ARBA00022692"/>
    </source>
</evidence>
<evidence type="ECO:0000256" key="3">
    <source>
        <dbReference type="ARBA" id="ARBA00022989"/>
    </source>
</evidence>
<organism evidence="5 6">
    <name type="scientific">Butyricicoccus pullicaecorum</name>
    <dbReference type="NCBI Taxonomy" id="501571"/>
    <lineage>
        <taxon>Bacteria</taxon>
        <taxon>Bacillati</taxon>
        <taxon>Bacillota</taxon>
        <taxon>Clostridia</taxon>
        <taxon>Eubacteriales</taxon>
        <taxon>Butyricicoccaceae</taxon>
        <taxon>Butyricicoccus</taxon>
    </lineage>
</organism>
<keyword evidence="4" id="KW-0472">Membrane</keyword>
<dbReference type="InterPro" id="IPR021147">
    <property type="entry name" value="DUF697"/>
</dbReference>
<proteinExistence type="predicted"/>
<dbReference type="EMBL" id="NFKL01000026">
    <property type="protein sequence ID" value="OUP55502.1"/>
    <property type="molecule type" value="Genomic_DNA"/>
</dbReference>